<dbReference type="InterPro" id="IPR047817">
    <property type="entry name" value="ABC2_TM_bact-type"/>
</dbReference>
<feature type="transmembrane region" description="Helical" evidence="9">
    <location>
        <begin position="41"/>
        <end position="62"/>
    </location>
</feature>
<evidence type="ECO:0000259" key="10">
    <source>
        <dbReference type="PROSITE" id="PS51012"/>
    </source>
</evidence>
<dbReference type="InterPro" id="IPR013525">
    <property type="entry name" value="ABC2_TM"/>
</dbReference>
<evidence type="ECO:0000256" key="2">
    <source>
        <dbReference type="ARBA" id="ARBA00007783"/>
    </source>
</evidence>
<feature type="transmembrane region" description="Helical" evidence="9">
    <location>
        <begin position="152"/>
        <end position="174"/>
    </location>
</feature>
<name>A0ABW2YCD7_9GAMM</name>
<evidence type="ECO:0000256" key="6">
    <source>
        <dbReference type="ARBA" id="ARBA00022692"/>
    </source>
</evidence>
<feature type="transmembrane region" description="Helical" evidence="9">
    <location>
        <begin position="186"/>
        <end position="204"/>
    </location>
</feature>
<evidence type="ECO:0000313" key="11">
    <source>
        <dbReference type="EMBL" id="MFD0725316.1"/>
    </source>
</evidence>
<evidence type="ECO:0000256" key="3">
    <source>
        <dbReference type="ARBA" id="ARBA00022448"/>
    </source>
</evidence>
<evidence type="ECO:0000256" key="9">
    <source>
        <dbReference type="RuleBase" id="RU361157"/>
    </source>
</evidence>
<dbReference type="EMBL" id="JBHTIF010000001">
    <property type="protein sequence ID" value="MFD0725316.1"/>
    <property type="molecule type" value="Genomic_DNA"/>
</dbReference>
<feature type="transmembrane region" description="Helical" evidence="9">
    <location>
        <begin position="115"/>
        <end position="140"/>
    </location>
</feature>
<comment type="similarity">
    <text evidence="2 9">Belongs to the ABC-2 integral membrane protein family.</text>
</comment>
<reference evidence="12" key="1">
    <citation type="journal article" date="2019" name="Int. J. Syst. Evol. Microbiol.">
        <title>The Global Catalogue of Microorganisms (GCM) 10K type strain sequencing project: providing services to taxonomists for standard genome sequencing and annotation.</title>
        <authorList>
            <consortium name="The Broad Institute Genomics Platform"/>
            <consortium name="The Broad Institute Genome Sequencing Center for Infectious Disease"/>
            <person name="Wu L."/>
            <person name="Ma J."/>
        </authorList>
    </citation>
    <scope>NUCLEOTIDE SEQUENCE [LARGE SCALE GENOMIC DNA]</scope>
    <source>
        <strain evidence="12">CCUG 55585</strain>
    </source>
</reference>
<proteinExistence type="inferred from homology"/>
<evidence type="ECO:0000256" key="8">
    <source>
        <dbReference type="ARBA" id="ARBA00023136"/>
    </source>
</evidence>
<keyword evidence="6 9" id="KW-0812">Transmembrane</keyword>
<comment type="subcellular location">
    <subcellularLocation>
        <location evidence="1 9">Cell inner membrane</location>
        <topology evidence="1 9">Multi-pass membrane protein</topology>
    </subcellularLocation>
</comment>
<keyword evidence="12" id="KW-1185">Reference proteome</keyword>
<evidence type="ECO:0000256" key="5">
    <source>
        <dbReference type="ARBA" id="ARBA00022519"/>
    </source>
</evidence>
<keyword evidence="3 9" id="KW-0813">Transport</keyword>
<organism evidence="11 12">
    <name type="scientific">Lysobacter brunescens</name>
    <dbReference type="NCBI Taxonomy" id="262323"/>
    <lineage>
        <taxon>Bacteria</taxon>
        <taxon>Pseudomonadati</taxon>
        <taxon>Pseudomonadota</taxon>
        <taxon>Gammaproteobacteria</taxon>
        <taxon>Lysobacterales</taxon>
        <taxon>Lysobacteraceae</taxon>
        <taxon>Lysobacter</taxon>
    </lineage>
</organism>
<evidence type="ECO:0000256" key="4">
    <source>
        <dbReference type="ARBA" id="ARBA00022475"/>
    </source>
</evidence>
<dbReference type="PANTHER" id="PTHR30413:SF8">
    <property type="entry name" value="TRANSPORT PERMEASE PROTEIN"/>
    <property type="match status" value="1"/>
</dbReference>
<keyword evidence="7 9" id="KW-1133">Transmembrane helix</keyword>
<evidence type="ECO:0000256" key="1">
    <source>
        <dbReference type="ARBA" id="ARBA00004429"/>
    </source>
</evidence>
<feature type="domain" description="ABC transmembrane type-2" evidence="10">
    <location>
        <begin position="39"/>
        <end position="265"/>
    </location>
</feature>
<evidence type="ECO:0000313" key="12">
    <source>
        <dbReference type="Proteomes" id="UP001597110"/>
    </source>
</evidence>
<feature type="transmembrane region" description="Helical" evidence="9">
    <location>
        <begin position="239"/>
        <end position="257"/>
    </location>
</feature>
<keyword evidence="5" id="KW-0997">Cell inner membrane</keyword>
<dbReference type="PROSITE" id="PS51012">
    <property type="entry name" value="ABC_TM2"/>
    <property type="match status" value="1"/>
</dbReference>
<protein>
    <recommendedName>
        <fullName evidence="9">Transport permease protein</fullName>
    </recommendedName>
</protein>
<dbReference type="Proteomes" id="UP001597110">
    <property type="component" value="Unassembled WGS sequence"/>
</dbReference>
<feature type="transmembrane region" description="Helical" evidence="9">
    <location>
        <begin position="74"/>
        <end position="94"/>
    </location>
</feature>
<dbReference type="RefSeq" id="WP_386822929.1">
    <property type="nucleotide sequence ID" value="NZ_JBHTIF010000001.1"/>
</dbReference>
<dbReference type="PANTHER" id="PTHR30413">
    <property type="entry name" value="INNER MEMBRANE TRANSPORT PERMEASE"/>
    <property type="match status" value="1"/>
</dbReference>
<keyword evidence="4 9" id="KW-1003">Cell membrane</keyword>
<keyword evidence="8 9" id="KW-0472">Membrane</keyword>
<dbReference type="Pfam" id="PF01061">
    <property type="entry name" value="ABC2_membrane"/>
    <property type="match status" value="1"/>
</dbReference>
<sequence>MTAQTANPLEAFRTAIKHRYLIQQLVAKELRSKYRKSTLGLAWLIMNPLLLVGAYTLVFGVLLKVRWGGASSTLEFSLILHAGVMFYMFFYEVVSRSATLIANNQSFVTKMVFPLEVFPWVVVIVAAINFLVTLAVWIGLSWAIRGTFPAGIIWVPVVFIPFALFCAGSCWFLSSLAAYKPDIEHALPVILLMLMYMSPLLFPVEKASDTFRMVIALNPLTWVLESARSALISGQPPSLAYALVAPAIGMAAMWLGYASFIGNKRGFADVF</sequence>
<accession>A0ABW2YCD7</accession>
<gene>
    <name evidence="11" type="ORF">ACFQ0E_06830</name>
</gene>
<evidence type="ECO:0000256" key="7">
    <source>
        <dbReference type="ARBA" id="ARBA00022989"/>
    </source>
</evidence>
<comment type="caution">
    <text evidence="11">The sequence shown here is derived from an EMBL/GenBank/DDBJ whole genome shotgun (WGS) entry which is preliminary data.</text>
</comment>